<dbReference type="Pfam" id="PF08558">
    <property type="entry name" value="TRF"/>
    <property type="match status" value="1"/>
</dbReference>
<feature type="domain" description="HTH myb-type" evidence="5">
    <location>
        <begin position="549"/>
        <end position="602"/>
    </location>
</feature>
<keyword evidence="1" id="KW-0238">DNA-binding</keyword>
<evidence type="ECO:0000259" key="5">
    <source>
        <dbReference type="PROSITE" id="PS51294"/>
    </source>
</evidence>
<feature type="compositionally biased region" description="Polar residues" evidence="4">
    <location>
        <begin position="714"/>
        <end position="725"/>
    </location>
</feature>
<keyword evidence="3" id="KW-0131">Cell cycle</keyword>
<feature type="region of interest" description="Disordered" evidence="4">
    <location>
        <begin position="462"/>
        <end position="522"/>
    </location>
</feature>
<feature type="compositionally biased region" description="Polar residues" evidence="4">
    <location>
        <begin position="675"/>
        <end position="686"/>
    </location>
</feature>
<reference evidence="6" key="1">
    <citation type="submission" date="2015-01" db="EMBL/GenBank/DDBJ databases">
        <title>The Genome Sequence of Cladophialophora bantiana CBS 173.52.</title>
        <authorList>
            <consortium name="The Broad Institute Genomics Platform"/>
            <person name="Cuomo C."/>
            <person name="de Hoog S."/>
            <person name="Gorbushina A."/>
            <person name="Stielow B."/>
            <person name="Teixiera M."/>
            <person name="Abouelleil A."/>
            <person name="Chapman S.B."/>
            <person name="Priest M."/>
            <person name="Young S.K."/>
            <person name="Wortman J."/>
            <person name="Nusbaum C."/>
            <person name="Birren B."/>
        </authorList>
    </citation>
    <scope>NUCLEOTIDE SEQUENCE [LARGE SCALE GENOMIC DNA]</scope>
    <source>
        <strain evidence="6">CBS 173.52</strain>
    </source>
</reference>
<feature type="compositionally biased region" description="Polar residues" evidence="4">
    <location>
        <begin position="469"/>
        <end position="481"/>
    </location>
</feature>
<dbReference type="Proteomes" id="UP000053789">
    <property type="component" value="Unassembled WGS sequence"/>
</dbReference>
<feature type="compositionally biased region" description="Polar residues" evidence="4">
    <location>
        <begin position="84"/>
        <end position="102"/>
    </location>
</feature>
<feature type="region of interest" description="Disordered" evidence="4">
    <location>
        <begin position="651"/>
        <end position="725"/>
    </location>
</feature>
<dbReference type="PANTHER" id="PTHR47807:SF1">
    <property type="entry name" value="PROTEIN TBF1"/>
    <property type="match status" value="1"/>
</dbReference>
<evidence type="ECO:0000256" key="3">
    <source>
        <dbReference type="ARBA" id="ARBA00023306"/>
    </source>
</evidence>
<dbReference type="GO" id="GO:0010833">
    <property type="term" value="P:telomere maintenance via telomere lengthening"/>
    <property type="evidence" value="ECO:0007669"/>
    <property type="project" value="TreeGrafter"/>
</dbReference>
<dbReference type="AlphaFoldDB" id="A0A0D2I4K7"/>
<dbReference type="SMART" id="SM00717">
    <property type="entry name" value="SANT"/>
    <property type="match status" value="1"/>
</dbReference>
<dbReference type="HOGENOM" id="CLU_008791_1_0_1"/>
<dbReference type="CDD" id="cd11660">
    <property type="entry name" value="SANT_TRF"/>
    <property type="match status" value="1"/>
</dbReference>
<name>A0A0D2I4K7_CLAB1</name>
<evidence type="ECO:0000256" key="1">
    <source>
        <dbReference type="ARBA" id="ARBA00023125"/>
    </source>
</evidence>
<dbReference type="GO" id="GO:0042803">
    <property type="term" value="F:protein homodimerization activity"/>
    <property type="evidence" value="ECO:0007669"/>
    <property type="project" value="InterPro"/>
</dbReference>
<feature type="region of interest" description="Disordered" evidence="4">
    <location>
        <begin position="130"/>
        <end position="153"/>
    </location>
</feature>
<feature type="compositionally biased region" description="Polar residues" evidence="4">
    <location>
        <begin position="1"/>
        <end position="12"/>
    </location>
</feature>
<dbReference type="InterPro" id="IPR009057">
    <property type="entry name" value="Homeodomain-like_sf"/>
</dbReference>
<dbReference type="GeneID" id="27694717"/>
<dbReference type="PROSITE" id="PS51294">
    <property type="entry name" value="HTH_MYB"/>
    <property type="match status" value="1"/>
</dbReference>
<protein>
    <recommendedName>
        <fullName evidence="5">HTH myb-type domain-containing protein</fullName>
    </recommendedName>
</protein>
<dbReference type="FunFam" id="1.10.10.60:FF:000137">
    <property type="entry name" value="MYB DNA binding protein"/>
    <property type="match status" value="1"/>
</dbReference>
<dbReference type="EMBL" id="KN846981">
    <property type="protein sequence ID" value="KIW98205.1"/>
    <property type="molecule type" value="Genomic_DNA"/>
</dbReference>
<proteinExistence type="predicted"/>
<gene>
    <name evidence="6" type="ORF">Z519_01789</name>
</gene>
<keyword evidence="2" id="KW-0539">Nucleus</keyword>
<organism evidence="6 7">
    <name type="scientific">Cladophialophora bantiana (strain ATCC 10958 / CBS 173.52 / CDC B-1940 / NIH 8579)</name>
    <name type="common">Xylohypha bantiana</name>
    <dbReference type="NCBI Taxonomy" id="1442370"/>
    <lineage>
        <taxon>Eukaryota</taxon>
        <taxon>Fungi</taxon>
        <taxon>Dikarya</taxon>
        <taxon>Ascomycota</taxon>
        <taxon>Pezizomycotina</taxon>
        <taxon>Eurotiomycetes</taxon>
        <taxon>Chaetothyriomycetidae</taxon>
        <taxon>Chaetothyriales</taxon>
        <taxon>Herpotrichiellaceae</taxon>
        <taxon>Cladophialophora</taxon>
    </lineage>
</organism>
<dbReference type="OrthoDB" id="3366990at2759"/>
<dbReference type="PANTHER" id="PTHR47807">
    <property type="entry name" value="PROTEIN TBF1"/>
    <property type="match status" value="1"/>
</dbReference>
<keyword evidence="7" id="KW-1185">Reference proteome</keyword>
<feature type="compositionally biased region" description="Acidic residues" evidence="4">
    <location>
        <begin position="651"/>
        <end position="664"/>
    </location>
</feature>
<accession>A0A0D2I4K7</accession>
<dbReference type="InterPro" id="IPR001005">
    <property type="entry name" value="SANT/Myb"/>
</dbReference>
<feature type="compositionally biased region" description="Polar residues" evidence="4">
    <location>
        <begin position="496"/>
        <end position="507"/>
    </location>
</feature>
<dbReference type="SUPFAM" id="SSF46689">
    <property type="entry name" value="Homeodomain-like"/>
    <property type="match status" value="1"/>
</dbReference>
<dbReference type="GO" id="GO:0003691">
    <property type="term" value="F:double-stranded telomeric DNA binding"/>
    <property type="evidence" value="ECO:0007669"/>
    <property type="project" value="TreeGrafter"/>
</dbReference>
<dbReference type="InterPro" id="IPR052833">
    <property type="entry name" value="Telomeric_DNA-bd_trans-reg"/>
</dbReference>
<dbReference type="Gene3D" id="1.10.10.60">
    <property type="entry name" value="Homeodomain-like"/>
    <property type="match status" value="1"/>
</dbReference>
<evidence type="ECO:0000256" key="4">
    <source>
        <dbReference type="SAM" id="MobiDB-lite"/>
    </source>
</evidence>
<dbReference type="InterPro" id="IPR013867">
    <property type="entry name" value="Telomere_rpt-bd_fac_dimer_dom"/>
</dbReference>
<sequence>MAQLSSTDQPVQTPKPEPPSHRDADRPQTPSASKSPATPADVDDNPRSPKRRRLSADEEQQIIKAEVDPYGAVGHSVAAKDTTALGSQDGNLETNPPQQPSLSADGDAQVVNTVVKVEGSEGQAVAVKSATMPGGQDGKLATRPPQQQSPAANTRLDNLPVLDKQSSQLLSFLSRLTPAEAMGLSSAPSAPITKEYAALRASFDRTRRLLSPGWPFLSPHDLGLRDSSQIEIIRRANQAIFMSSIFTGEIGLRDMDRSFLAVFVPENGKLLKAQASMYLELKTQGFITAWRTGAAPPNVVMADLFGPDLDKALLARRPGTTGLAPTEQEFLVRLASRRDILQSHVRTNTLDQLPLKYKWEDFSREVSSYLIKHIENSSNSGEGAFNEGNDPTRSLHRDQMEGQFSIHGPPLPVSATDSILSSKPQIRHATEPPDEGDFVAQAARAAEIALRSTLGLAYSDKIPEEPASKTPTVQHDTSTTRPPAPVSEPSEPVPDTTPSKSPATEQKPTAEEIPHASQTAPTSVLYERARLAATKASLALEKKSLAPSQRRPWTTEEENALMTGLDQVKGPHWSQILAMYGPGGTISEALKDRNQVQLKDKARNLKLFFLKSGIEVPYYLKYVTGDLKTRAPTQALRQEARERDRLLAEEDEAALDDLPGEGDSEERLGEDVFDSTFNQESPLTNGAGQGTPADDSKKSFEPSMADVEAMITKATAQTSQSIRSN</sequence>
<feature type="compositionally biased region" description="Polar residues" evidence="4">
    <location>
        <begin position="144"/>
        <end position="153"/>
    </location>
</feature>
<evidence type="ECO:0000313" key="7">
    <source>
        <dbReference type="Proteomes" id="UP000053789"/>
    </source>
</evidence>
<dbReference type="VEuPathDB" id="FungiDB:Z519_01789"/>
<dbReference type="RefSeq" id="XP_016624874.1">
    <property type="nucleotide sequence ID" value="XM_016759546.1"/>
</dbReference>
<dbReference type="InterPro" id="IPR017930">
    <property type="entry name" value="Myb_dom"/>
</dbReference>
<evidence type="ECO:0000313" key="6">
    <source>
        <dbReference type="EMBL" id="KIW98205.1"/>
    </source>
</evidence>
<feature type="region of interest" description="Disordered" evidence="4">
    <location>
        <begin position="1"/>
        <end position="104"/>
    </location>
</feature>
<evidence type="ECO:0000256" key="2">
    <source>
        <dbReference type="ARBA" id="ARBA00023242"/>
    </source>
</evidence>